<organism evidence="8 9">
    <name type="scientific">Stylosanthes scabra</name>
    <dbReference type="NCBI Taxonomy" id="79078"/>
    <lineage>
        <taxon>Eukaryota</taxon>
        <taxon>Viridiplantae</taxon>
        <taxon>Streptophyta</taxon>
        <taxon>Embryophyta</taxon>
        <taxon>Tracheophyta</taxon>
        <taxon>Spermatophyta</taxon>
        <taxon>Magnoliopsida</taxon>
        <taxon>eudicotyledons</taxon>
        <taxon>Gunneridae</taxon>
        <taxon>Pentapetalae</taxon>
        <taxon>rosids</taxon>
        <taxon>fabids</taxon>
        <taxon>Fabales</taxon>
        <taxon>Fabaceae</taxon>
        <taxon>Papilionoideae</taxon>
        <taxon>50 kb inversion clade</taxon>
        <taxon>dalbergioids sensu lato</taxon>
        <taxon>Dalbergieae</taxon>
        <taxon>Pterocarpus clade</taxon>
        <taxon>Stylosanthes</taxon>
    </lineage>
</organism>
<feature type="domain" description="TMEM205-like" evidence="7">
    <location>
        <begin position="338"/>
        <end position="440"/>
    </location>
</feature>
<keyword evidence="2 6" id="KW-0812">Transmembrane</keyword>
<keyword evidence="4 6" id="KW-0472">Membrane</keyword>
<evidence type="ECO:0000313" key="8">
    <source>
        <dbReference type="EMBL" id="MED6167929.1"/>
    </source>
</evidence>
<dbReference type="InterPro" id="IPR025423">
    <property type="entry name" value="TMEM205-like"/>
</dbReference>
<evidence type="ECO:0000256" key="4">
    <source>
        <dbReference type="ARBA" id="ARBA00023136"/>
    </source>
</evidence>
<evidence type="ECO:0000256" key="6">
    <source>
        <dbReference type="SAM" id="Phobius"/>
    </source>
</evidence>
<feature type="transmembrane region" description="Helical" evidence="6">
    <location>
        <begin position="377"/>
        <end position="397"/>
    </location>
</feature>
<feature type="transmembrane region" description="Helical" evidence="6">
    <location>
        <begin position="337"/>
        <end position="357"/>
    </location>
</feature>
<dbReference type="Proteomes" id="UP001341840">
    <property type="component" value="Unassembled WGS sequence"/>
</dbReference>
<feature type="compositionally biased region" description="Low complexity" evidence="5">
    <location>
        <begin position="477"/>
        <end position="495"/>
    </location>
</feature>
<keyword evidence="3 6" id="KW-1133">Transmembrane helix</keyword>
<dbReference type="PANTHER" id="PTHR47652">
    <property type="entry name" value="MITOCHONDRIAL IMPORT INNER MEMBRANE TRANSLOCASE SUBUNIT TIM44"/>
    <property type="match status" value="1"/>
</dbReference>
<keyword evidence="9" id="KW-1185">Reference proteome</keyword>
<feature type="transmembrane region" description="Helical" evidence="6">
    <location>
        <begin position="409"/>
        <end position="428"/>
    </location>
</feature>
<feature type="region of interest" description="Disordered" evidence="5">
    <location>
        <begin position="446"/>
        <end position="496"/>
    </location>
</feature>
<dbReference type="EMBL" id="JASCZI010151050">
    <property type="protein sequence ID" value="MED6167929.1"/>
    <property type="molecule type" value="Genomic_DNA"/>
</dbReference>
<proteinExistence type="predicted"/>
<sequence>MRLGARRAAERRRLKRREDEIVGRQWATAGRRDEKGGSAGAKLGTWLHCTVANHRLPSTCSQKPKPISNLRHRIYNTITCIIIPPSNSISNLPTSTTMMNVLALSLLLTSLAAAGVFSPPPSADKKQAASTIVKEGHRVVVVEFDQDGHQNTKISISPEQNVDSDATDGVLNAAKEKIKEAASVLPNVGQGISSQPHDAAFLHASKDLICDAYGKCKHKIASAVEKAKDTAHEVINLERESLAKKKETAREVGDTVSSAVGKAKETVSDKAQDAKEYAKEAVEKAKEQGQTLRGDVVRNVSEGNERLSGVRGAMKRVVGGYLGSMDTLDSLMGVADLLGFATAYGLCVWVTFFSSYVLSRVMPRQQFAVVQSKIYPVYFKAMAYSIGLAMVGHVFGHRSKVVAHKAETLQAYNLLASLFTVFANSVYLEPRATKLMFERMKLEKEEGRGREDMSGERSRTEEHQHHHQHSTSDPKETGTNGATTPAAASGAATPTRGVVEQDAFRSKIIKLNENLKKLNTYSSVLNIMTLMSLTWHLVYLAQRIHGTCQA</sequence>
<reference evidence="8 9" key="1">
    <citation type="journal article" date="2023" name="Plants (Basel)">
        <title>Bridging the Gap: Combining Genomics and Transcriptomics Approaches to Understand Stylosanthes scabra, an Orphan Legume from the Brazilian Caatinga.</title>
        <authorList>
            <person name="Ferreira-Neto J.R.C."/>
            <person name="da Silva M.D."/>
            <person name="Binneck E."/>
            <person name="de Melo N.F."/>
            <person name="da Silva R.H."/>
            <person name="de Melo A.L.T.M."/>
            <person name="Pandolfi V."/>
            <person name="Bustamante F.O."/>
            <person name="Brasileiro-Vidal A.C."/>
            <person name="Benko-Iseppon A.M."/>
        </authorList>
    </citation>
    <scope>NUCLEOTIDE SEQUENCE [LARGE SCALE GENOMIC DNA]</scope>
    <source>
        <tissue evidence="8">Leaves</tissue>
    </source>
</reference>
<evidence type="ECO:0000313" key="9">
    <source>
        <dbReference type="Proteomes" id="UP001341840"/>
    </source>
</evidence>
<protein>
    <recommendedName>
        <fullName evidence="7">TMEM205-like domain-containing protein</fullName>
    </recommendedName>
</protein>
<comment type="subcellular location">
    <subcellularLocation>
        <location evidence="1">Membrane</location>
    </subcellularLocation>
</comment>
<feature type="compositionally biased region" description="Basic and acidic residues" evidence="5">
    <location>
        <begin position="446"/>
        <end position="476"/>
    </location>
</feature>
<dbReference type="Gene3D" id="6.10.140.1430">
    <property type="match status" value="1"/>
</dbReference>
<evidence type="ECO:0000256" key="3">
    <source>
        <dbReference type="ARBA" id="ARBA00022989"/>
    </source>
</evidence>
<evidence type="ECO:0000256" key="2">
    <source>
        <dbReference type="ARBA" id="ARBA00022692"/>
    </source>
</evidence>
<feature type="transmembrane region" description="Helical" evidence="6">
    <location>
        <begin position="521"/>
        <end position="541"/>
    </location>
</feature>
<evidence type="ECO:0000259" key="7">
    <source>
        <dbReference type="Pfam" id="PF13664"/>
    </source>
</evidence>
<name>A0ABU6V3L6_9FABA</name>
<dbReference type="Pfam" id="PF13664">
    <property type="entry name" value="DUF4149"/>
    <property type="match status" value="1"/>
</dbReference>
<comment type="caution">
    <text evidence="8">The sequence shown here is derived from an EMBL/GenBank/DDBJ whole genome shotgun (WGS) entry which is preliminary data.</text>
</comment>
<accession>A0ABU6V3L6</accession>
<gene>
    <name evidence="8" type="ORF">PIB30_007242</name>
</gene>
<dbReference type="PANTHER" id="PTHR47652:SF3">
    <property type="entry name" value="MITOCHONDRIAL IMPORT INNER MEMBRANE TRANSLOCASE SUBUNIT TIM44"/>
    <property type="match status" value="1"/>
</dbReference>
<evidence type="ECO:0000256" key="1">
    <source>
        <dbReference type="ARBA" id="ARBA00004370"/>
    </source>
</evidence>
<evidence type="ECO:0000256" key="5">
    <source>
        <dbReference type="SAM" id="MobiDB-lite"/>
    </source>
</evidence>